<dbReference type="EMBL" id="FOEL01000010">
    <property type="protein sequence ID" value="SER04466.1"/>
    <property type="molecule type" value="Genomic_DNA"/>
</dbReference>
<dbReference type="SUPFAM" id="SSF48371">
    <property type="entry name" value="ARM repeat"/>
    <property type="match status" value="1"/>
</dbReference>
<dbReference type="AlphaFoldDB" id="A0A1H9KZ81"/>
<accession>A0A1H9KZ81</accession>
<dbReference type="InterPro" id="IPR011989">
    <property type="entry name" value="ARM-like"/>
</dbReference>
<dbReference type="InterPro" id="IPR016024">
    <property type="entry name" value="ARM-type_fold"/>
</dbReference>
<dbReference type="Gene3D" id="1.25.10.10">
    <property type="entry name" value="Leucine-rich Repeat Variant"/>
    <property type="match status" value="1"/>
</dbReference>
<comment type="caution">
    <text evidence="1">The sequence shown here is derived from an EMBL/GenBank/DDBJ whole genome shotgun (WGS) entry which is preliminary data.</text>
</comment>
<proteinExistence type="predicted"/>
<reference evidence="1 2" key="1">
    <citation type="submission" date="2016-10" db="EMBL/GenBank/DDBJ databases">
        <authorList>
            <person name="Varghese N."/>
            <person name="Submissions S."/>
        </authorList>
    </citation>
    <scope>NUCLEOTIDE SEQUENCE [LARGE SCALE GENOMIC DNA]</scope>
    <source>
        <strain evidence="1 2">TC-13</strain>
    </source>
</reference>
<evidence type="ECO:0000313" key="1">
    <source>
        <dbReference type="EMBL" id="SER04466.1"/>
    </source>
</evidence>
<sequence length="234" mass="26462">MKIADLLRAKCDNVSTLNKFRKWGIIMSVVDLLASQLGRNDEEPNMELAHKLIHEENDAGIEEIIENLTCKDKKIQYDCMKVAYEIGQVKPELISKYVLTFIELLKSSNNRLVWGGMMALATIAEVASETIMAHLTILKSAMKVGSVITIDKGVLTLAKLAAVSKENNDVIFPILLHHLENCRPKEIPQHSESTLLAVKDENKNELLKVLRKREKYLTAPQLKRVKKIYKTLEA</sequence>
<dbReference type="Proteomes" id="UP000199410">
    <property type="component" value="Unassembled WGS sequence"/>
</dbReference>
<gene>
    <name evidence="1" type="ORF">SAMN02787113_02888</name>
</gene>
<evidence type="ECO:0000313" key="2">
    <source>
        <dbReference type="Proteomes" id="UP000199410"/>
    </source>
</evidence>
<protein>
    <submittedName>
        <fullName evidence="1">Uncharacterized protein</fullName>
    </submittedName>
</protein>
<name>A0A1H9KZ81_9BACI</name>
<organism evidence="1 2">
    <name type="scientific">Lysinibacillus fusiformis</name>
    <dbReference type="NCBI Taxonomy" id="28031"/>
    <lineage>
        <taxon>Bacteria</taxon>
        <taxon>Bacillati</taxon>
        <taxon>Bacillota</taxon>
        <taxon>Bacilli</taxon>
        <taxon>Bacillales</taxon>
        <taxon>Bacillaceae</taxon>
        <taxon>Lysinibacillus</taxon>
    </lineage>
</organism>